<dbReference type="OrthoDB" id="9850502at2"/>
<dbReference type="EMBL" id="JSUQ01000017">
    <property type="protein sequence ID" value="KHQ51474.1"/>
    <property type="molecule type" value="Genomic_DNA"/>
</dbReference>
<dbReference type="AlphaFoldDB" id="A0A0B3SLV0"/>
<evidence type="ECO:0000313" key="2">
    <source>
        <dbReference type="EMBL" id="KHQ51474.1"/>
    </source>
</evidence>
<proteinExistence type="predicted"/>
<evidence type="ECO:0000256" key="1">
    <source>
        <dbReference type="SAM" id="Phobius"/>
    </source>
</evidence>
<evidence type="ECO:0000313" key="3">
    <source>
        <dbReference type="Proteomes" id="UP000030960"/>
    </source>
</evidence>
<gene>
    <name evidence="2" type="ORF">OA50_03969</name>
</gene>
<dbReference type="RefSeq" id="WP_043144651.1">
    <property type="nucleotide sequence ID" value="NZ_JSUQ01000017.1"/>
</dbReference>
<accession>A0A0B3SLV0</accession>
<keyword evidence="1" id="KW-0472">Membrane</keyword>
<keyword evidence="1" id="KW-1133">Transmembrane helix</keyword>
<keyword evidence="3" id="KW-1185">Reference proteome</keyword>
<sequence length="126" mass="12255">MAEIEKLEMRAAEDRARLKIALEALGGSTSKSAIATPLTGAAIGQAGRLGRGAVGAAGRNPTAAALIGLGMGLFATGTGARTPGAVKDDAPKSRAPMLTAGALVLGAGALAGALLPNLGRDSHGDD</sequence>
<reference evidence="2 3" key="1">
    <citation type="submission" date="2014-10" db="EMBL/GenBank/DDBJ databases">
        <title>Genome sequence of Ponticoccus sp. strain UMTAT08 isolated from clonal culture of toxic dinoflagellate Alexandrium tamiyavanichii.</title>
        <authorList>
            <person name="Gan H.Y."/>
            <person name="Muhd D.-D."/>
            <person name="Mohd Noor M.E."/>
            <person name="Yeong Y.S."/>
            <person name="Usup G."/>
        </authorList>
    </citation>
    <scope>NUCLEOTIDE SEQUENCE [LARGE SCALE GENOMIC DNA]</scope>
    <source>
        <strain evidence="2 3">UMTAT08</strain>
    </source>
</reference>
<protein>
    <submittedName>
        <fullName evidence="2">Uncharacterized protein</fullName>
    </submittedName>
</protein>
<keyword evidence="1" id="KW-0812">Transmembrane</keyword>
<feature type="transmembrane region" description="Helical" evidence="1">
    <location>
        <begin position="97"/>
        <end position="115"/>
    </location>
</feature>
<organism evidence="2 3">
    <name type="scientific">Mameliella alba</name>
    <dbReference type="NCBI Taxonomy" id="561184"/>
    <lineage>
        <taxon>Bacteria</taxon>
        <taxon>Pseudomonadati</taxon>
        <taxon>Pseudomonadota</taxon>
        <taxon>Alphaproteobacteria</taxon>
        <taxon>Rhodobacterales</taxon>
        <taxon>Roseobacteraceae</taxon>
        <taxon>Mameliella</taxon>
    </lineage>
</organism>
<name>A0A0B3SLV0_9RHOB</name>
<dbReference type="STRING" id="561184.SAMN05216376_11585"/>
<dbReference type="Proteomes" id="UP000030960">
    <property type="component" value="Unassembled WGS sequence"/>
</dbReference>
<comment type="caution">
    <text evidence="2">The sequence shown here is derived from an EMBL/GenBank/DDBJ whole genome shotgun (WGS) entry which is preliminary data.</text>
</comment>